<evidence type="ECO:0000256" key="2">
    <source>
        <dbReference type="ARBA" id="ARBA00023043"/>
    </source>
</evidence>
<dbReference type="InterPro" id="IPR036770">
    <property type="entry name" value="Ankyrin_rpt-contain_sf"/>
</dbReference>
<evidence type="ECO:0000313" key="4">
    <source>
        <dbReference type="Proteomes" id="UP000886667"/>
    </source>
</evidence>
<accession>A0A9E4KB17</accession>
<keyword evidence="1" id="KW-0677">Repeat</keyword>
<dbReference type="EMBL" id="JAEPCM010000242">
    <property type="protein sequence ID" value="MCG7946141.1"/>
    <property type="molecule type" value="Genomic_DNA"/>
</dbReference>
<evidence type="ECO:0000256" key="1">
    <source>
        <dbReference type="ARBA" id="ARBA00022737"/>
    </source>
</evidence>
<proteinExistence type="predicted"/>
<dbReference type="SMART" id="SM00248">
    <property type="entry name" value="ANK"/>
    <property type="match status" value="3"/>
</dbReference>
<protein>
    <submittedName>
        <fullName evidence="3">Ankyrin repeat domain-containing protein</fullName>
    </submittedName>
</protein>
<dbReference type="Pfam" id="PF12796">
    <property type="entry name" value="Ank_2"/>
    <property type="match status" value="1"/>
</dbReference>
<evidence type="ECO:0000313" key="3">
    <source>
        <dbReference type="EMBL" id="MCG7946141.1"/>
    </source>
</evidence>
<dbReference type="PANTHER" id="PTHR24189">
    <property type="entry name" value="MYOTROPHIN"/>
    <property type="match status" value="1"/>
</dbReference>
<dbReference type="PROSITE" id="PS50297">
    <property type="entry name" value="ANK_REP_REGION"/>
    <property type="match status" value="1"/>
</dbReference>
<name>A0A9E4KB17_9GAMM</name>
<keyword evidence="2" id="KW-0040">ANK repeat</keyword>
<dbReference type="Gene3D" id="1.25.40.20">
    <property type="entry name" value="Ankyrin repeat-containing domain"/>
    <property type="match status" value="1"/>
</dbReference>
<dbReference type="InterPro" id="IPR050745">
    <property type="entry name" value="Multifunctional_regulatory"/>
</dbReference>
<dbReference type="PANTHER" id="PTHR24189:SF50">
    <property type="entry name" value="ANKYRIN REPEAT AND SOCS BOX PROTEIN 2"/>
    <property type="match status" value="1"/>
</dbReference>
<sequence length="192" mass="20642">MSQVNPKLLIVLAVVVLFAIYLKISNPHRKFSTQEYWTDATLQSVAEVPDEALQPGNKNGGVLMWAAMAVKDPLIIEALVVRGAEINEADTIFKGTPLTGAAGFSSNPAVIDKLIDLGADINQLVNNGEDALMIAAQYNHHGPVVERLIHHGADTERRNSRGMSAEDLARKNNNQPAIKVFQAHSGKAAKGG</sequence>
<dbReference type="InterPro" id="IPR002110">
    <property type="entry name" value="Ankyrin_rpt"/>
</dbReference>
<dbReference type="AlphaFoldDB" id="A0A9E4KB17"/>
<comment type="caution">
    <text evidence="3">The sequence shown here is derived from an EMBL/GenBank/DDBJ whole genome shotgun (WGS) entry which is preliminary data.</text>
</comment>
<dbReference type="Proteomes" id="UP000886667">
    <property type="component" value="Unassembled WGS sequence"/>
</dbReference>
<dbReference type="SUPFAM" id="SSF48403">
    <property type="entry name" value="Ankyrin repeat"/>
    <property type="match status" value="1"/>
</dbReference>
<gene>
    <name evidence="3" type="ORF">JAZ07_07310</name>
</gene>
<reference evidence="3" key="1">
    <citation type="journal article" date="2021" name="Proc. Natl. Acad. Sci. U.S.A.">
        <title>Global biogeography of chemosynthetic symbionts reveals both localized and globally distributed symbiont groups. .</title>
        <authorList>
            <person name="Osvatic J.T."/>
            <person name="Wilkins L.G.E."/>
            <person name="Leibrecht L."/>
            <person name="Leray M."/>
            <person name="Zauner S."/>
            <person name="Polzin J."/>
            <person name="Camacho Y."/>
            <person name="Gros O."/>
            <person name="van Gils J.A."/>
            <person name="Eisen J.A."/>
            <person name="Petersen J.M."/>
            <person name="Yuen B."/>
        </authorList>
    </citation>
    <scope>NUCLEOTIDE SEQUENCE</scope>
    <source>
        <strain evidence="3">MAGclacostrist064TRANS</strain>
    </source>
</reference>
<organism evidence="3 4">
    <name type="scientific">Candidatus Thiodiazotropha taylori</name>
    <dbReference type="NCBI Taxonomy" id="2792791"/>
    <lineage>
        <taxon>Bacteria</taxon>
        <taxon>Pseudomonadati</taxon>
        <taxon>Pseudomonadota</taxon>
        <taxon>Gammaproteobacteria</taxon>
        <taxon>Chromatiales</taxon>
        <taxon>Sedimenticolaceae</taxon>
        <taxon>Candidatus Thiodiazotropha</taxon>
    </lineage>
</organism>
<dbReference type="PROSITE" id="PS50088">
    <property type="entry name" value="ANK_REPEAT"/>
    <property type="match status" value="1"/>
</dbReference>